<dbReference type="Proteomes" id="UP000663760">
    <property type="component" value="Chromosome 16"/>
</dbReference>
<gene>
    <name evidence="2" type="ORF">SI8410_16020124</name>
</gene>
<name>A0A7I8LIE1_SPIIN</name>
<proteinExistence type="predicted"/>
<keyword evidence="3" id="KW-1185">Reference proteome</keyword>
<dbReference type="CDD" id="cd00303">
    <property type="entry name" value="retropepsin_like"/>
    <property type="match status" value="1"/>
</dbReference>
<evidence type="ECO:0000313" key="2">
    <source>
        <dbReference type="EMBL" id="CAA7409446.1"/>
    </source>
</evidence>
<dbReference type="Gene3D" id="2.40.70.10">
    <property type="entry name" value="Acid Proteases"/>
    <property type="match status" value="1"/>
</dbReference>
<feature type="compositionally biased region" description="Polar residues" evidence="1">
    <location>
        <begin position="35"/>
        <end position="46"/>
    </location>
</feature>
<reference evidence="2" key="1">
    <citation type="submission" date="2020-02" db="EMBL/GenBank/DDBJ databases">
        <authorList>
            <person name="Scholz U."/>
            <person name="Mascher M."/>
            <person name="Fiebig A."/>
        </authorList>
    </citation>
    <scope>NUCLEOTIDE SEQUENCE</scope>
</reference>
<dbReference type="OrthoDB" id="786261at2759"/>
<accession>A0A7I8LIE1</accession>
<dbReference type="AlphaFoldDB" id="A0A7I8LIE1"/>
<dbReference type="InterPro" id="IPR021109">
    <property type="entry name" value="Peptidase_aspartic_dom_sf"/>
</dbReference>
<evidence type="ECO:0000313" key="3">
    <source>
        <dbReference type="Proteomes" id="UP000663760"/>
    </source>
</evidence>
<sequence>MLHQKQIIEALGNKREEGQLPSQPIENPRNRPTIGFQQGESSSMNLGKNPRNENVRTVNALRSGKILADPYPQILEEKENVDNPKQNQIGVEEDFIDSTKEISKERTTIPFPKALEPRQRKKKEHNEEIKKILQDVQISLLLLTAIEHIPEYARVLKEMCTPKRAPRVEKLSMHASALLLNQLPYKLRDTGAPLISCDIGGFIFQNTLLDTGASINLLPASICDKFNISDLKPSTVTLQFADRSIKHPKGILENVIVTVKGCKFPADFVVLEMDFNGQFYDTPIILGRPFLHTAKMNIDFPTGIAKISCGDQSVEIKIFEISNDIKKSQVYDCHTIDLLDDFDDPDVIDDCVLKELEEIENINLEEKKEEDHLNLELKPLPSSLKYMFLEENNLFHVIIAADLSDEQEEELLDVLRKNKKAMGWKMDDLRGIDMSVCMHSIYLEEGARTSREPQRRLNPNMMEIVKKEILKIFQLHELEELRNEAYENHRIYKEKTKTFHDKYISRKKFDVGQKVWLYDSRLKLFPGKLKSKWKGPYVVEETYDHGAVMIKDLKS</sequence>
<dbReference type="PANTHER" id="PTHR33067">
    <property type="entry name" value="RNA-DIRECTED DNA POLYMERASE-RELATED"/>
    <property type="match status" value="1"/>
</dbReference>
<organism evidence="2 3">
    <name type="scientific">Spirodela intermedia</name>
    <name type="common">Intermediate duckweed</name>
    <dbReference type="NCBI Taxonomy" id="51605"/>
    <lineage>
        <taxon>Eukaryota</taxon>
        <taxon>Viridiplantae</taxon>
        <taxon>Streptophyta</taxon>
        <taxon>Embryophyta</taxon>
        <taxon>Tracheophyta</taxon>
        <taxon>Spermatophyta</taxon>
        <taxon>Magnoliopsida</taxon>
        <taxon>Liliopsida</taxon>
        <taxon>Araceae</taxon>
        <taxon>Lemnoideae</taxon>
        <taxon>Spirodela</taxon>
    </lineage>
</organism>
<evidence type="ECO:0000256" key="1">
    <source>
        <dbReference type="SAM" id="MobiDB-lite"/>
    </source>
</evidence>
<protein>
    <submittedName>
        <fullName evidence="2">Uncharacterized protein</fullName>
    </submittedName>
</protein>
<dbReference type="SUPFAM" id="SSF50630">
    <property type="entry name" value="Acid proteases"/>
    <property type="match status" value="1"/>
</dbReference>
<dbReference type="PANTHER" id="PTHR33067:SF9">
    <property type="entry name" value="RNA-DIRECTED DNA POLYMERASE"/>
    <property type="match status" value="1"/>
</dbReference>
<dbReference type="EMBL" id="LR746279">
    <property type="protein sequence ID" value="CAA7409446.1"/>
    <property type="molecule type" value="Genomic_DNA"/>
</dbReference>
<feature type="region of interest" description="Disordered" evidence="1">
    <location>
        <begin position="1"/>
        <end position="54"/>
    </location>
</feature>